<feature type="transmembrane region" description="Helical" evidence="6">
    <location>
        <begin position="90"/>
        <end position="118"/>
    </location>
</feature>
<organism evidence="7 8">
    <name type="scientific">Rhizobium herbae</name>
    <dbReference type="NCBI Taxonomy" id="508661"/>
    <lineage>
        <taxon>Bacteria</taxon>
        <taxon>Pseudomonadati</taxon>
        <taxon>Pseudomonadota</taxon>
        <taxon>Alphaproteobacteria</taxon>
        <taxon>Hyphomicrobiales</taxon>
        <taxon>Rhizobiaceae</taxon>
        <taxon>Rhizobium/Agrobacterium group</taxon>
        <taxon>Rhizobium</taxon>
    </lineage>
</organism>
<comment type="caution">
    <text evidence="7">The sequence shown here is derived from an EMBL/GenBank/DDBJ whole genome shotgun (WGS) entry which is preliminary data.</text>
</comment>
<dbReference type="NCBIfam" id="NF009036">
    <property type="entry name" value="PRK12369.1"/>
    <property type="match status" value="1"/>
</dbReference>
<keyword evidence="3 6" id="KW-0812">Transmembrane</keyword>
<dbReference type="InterPro" id="IPR036640">
    <property type="entry name" value="ABC1_TM_sf"/>
</dbReference>
<dbReference type="SUPFAM" id="SSF90123">
    <property type="entry name" value="ABC transporter transmembrane region"/>
    <property type="match status" value="1"/>
</dbReference>
<evidence type="ECO:0000256" key="5">
    <source>
        <dbReference type="ARBA" id="ARBA00023136"/>
    </source>
</evidence>
<feature type="transmembrane region" description="Helical" evidence="6">
    <location>
        <begin position="337"/>
        <end position="357"/>
    </location>
</feature>
<dbReference type="Proteomes" id="UP000823786">
    <property type="component" value="Unassembled WGS sequence"/>
</dbReference>
<protein>
    <submittedName>
        <fullName evidence="7">Peptide/bleomycin uptake transporter</fullName>
    </submittedName>
</protein>
<accession>A0ABS4ET81</accession>
<comment type="subcellular location">
    <subcellularLocation>
        <location evidence="1">Cell membrane</location>
        <topology evidence="1">Multi-pass membrane protein</topology>
    </subcellularLocation>
</comment>
<keyword evidence="2" id="KW-0813">Transport</keyword>
<evidence type="ECO:0000256" key="2">
    <source>
        <dbReference type="ARBA" id="ARBA00022448"/>
    </source>
</evidence>
<keyword evidence="8" id="KW-1185">Reference proteome</keyword>
<evidence type="ECO:0000256" key="4">
    <source>
        <dbReference type="ARBA" id="ARBA00022989"/>
    </source>
</evidence>
<evidence type="ECO:0000256" key="1">
    <source>
        <dbReference type="ARBA" id="ARBA00004651"/>
    </source>
</evidence>
<dbReference type="InterPro" id="IPR009248">
    <property type="entry name" value="SbmA_BacA"/>
</dbReference>
<feature type="transmembrane region" description="Helical" evidence="6">
    <location>
        <begin position="369"/>
        <end position="388"/>
    </location>
</feature>
<reference evidence="7 8" key="1">
    <citation type="submission" date="2021-03" db="EMBL/GenBank/DDBJ databases">
        <title>Genomic Encyclopedia of Type Strains, Phase IV (KMG-IV): sequencing the most valuable type-strain genomes for metagenomic binning, comparative biology and taxonomic classification.</title>
        <authorList>
            <person name="Goeker M."/>
        </authorList>
    </citation>
    <scope>NUCLEOTIDE SEQUENCE [LARGE SCALE GENOMIC DNA]</scope>
    <source>
        <strain evidence="7 8">DSM 26427</strain>
    </source>
</reference>
<feature type="transmembrane region" description="Helical" evidence="6">
    <location>
        <begin position="12"/>
        <end position="31"/>
    </location>
</feature>
<evidence type="ECO:0000256" key="3">
    <source>
        <dbReference type="ARBA" id="ARBA00022692"/>
    </source>
</evidence>
<dbReference type="PANTHER" id="PTHR11384">
    <property type="entry name" value="ATP-BINDING CASSETTE, SUB-FAMILY D MEMBER"/>
    <property type="match status" value="1"/>
</dbReference>
<evidence type="ECO:0000313" key="7">
    <source>
        <dbReference type="EMBL" id="MBP1861158.1"/>
    </source>
</evidence>
<dbReference type="Pfam" id="PF05992">
    <property type="entry name" value="SbmA_BacA"/>
    <property type="match status" value="1"/>
</dbReference>
<dbReference type="PANTHER" id="PTHR11384:SF59">
    <property type="entry name" value="LYSOSOMAL COBALAMIN TRANSPORTER ABCD4"/>
    <property type="match status" value="1"/>
</dbReference>
<gene>
    <name evidence="7" type="ORF">J2Z75_004686</name>
</gene>
<feature type="transmembrane region" description="Helical" evidence="6">
    <location>
        <begin position="63"/>
        <end position="83"/>
    </location>
</feature>
<feature type="transmembrane region" description="Helical" evidence="6">
    <location>
        <begin position="210"/>
        <end position="229"/>
    </location>
</feature>
<sequence length="425" mass="48424">MPALFHSFFPKPKLFFISAFVWAMVIIGSWYGGGSTLGPALGFAARDPNAGVDVSLFWSGAFLWFYIYYAVATAVFSAFWFWYAPHRWQYWSVLGSSLVVFVTYFSVQVSVAFNAWYGPYYDLLQQAMAKTAPVTAEQLYTGLLGITGIAFVSITVSVLNLFFVSHYIFRWRTAMNEFYMANWSKLRHIEGASQRVQEDTMRFSTTVEGLGVGFVRAIMTLIAFMPVLFSFSDRINELPIIGVVPHALVWAAIFWSLFGTLFLAVVGIKLPGLEFRNQRVEAAYRKELVYGEDHEDRAQPATVAELFTNVRKNYFRLYFHYLYFNIARFFYLRADDLFSLLVLIPSVAAGKVTLGVFTQVSNVFDQVRSSFQFLINSWTTIVELISIYKRLKAFEATIDDAPLPAIDQRYLAREETDGELAADKP</sequence>
<name>A0ABS4ET81_9HYPH</name>
<proteinExistence type="predicted"/>
<evidence type="ECO:0000313" key="8">
    <source>
        <dbReference type="Proteomes" id="UP000823786"/>
    </source>
</evidence>
<evidence type="ECO:0000256" key="6">
    <source>
        <dbReference type="SAM" id="Phobius"/>
    </source>
</evidence>
<keyword evidence="4 6" id="KW-1133">Transmembrane helix</keyword>
<dbReference type="NCBIfam" id="NF008306">
    <property type="entry name" value="PRK11098.1"/>
    <property type="match status" value="1"/>
</dbReference>
<feature type="transmembrane region" description="Helical" evidence="6">
    <location>
        <begin position="138"/>
        <end position="163"/>
    </location>
</feature>
<keyword evidence="5 6" id="KW-0472">Membrane</keyword>
<dbReference type="EMBL" id="JAGGJV010000009">
    <property type="protein sequence ID" value="MBP1861158.1"/>
    <property type="molecule type" value="Genomic_DNA"/>
</dbReference>
<feature type="transmembrane region" description="Helical" evidence="6">
    <location>
        <begin position="249"/>
        <end position="270"/>
    </location>
</feature>
<dbReference type="InterPro" id="IPR050835">
    <property type="entry name" value="ABC_transporter_sub-D"/>
</dbReference>